<keyword evidence="3 5" id="KW-0378">Hydrolase</keyword>
<dbReference type="GO" id="GO:0046872">
    <property type="term" value="F:metal ion binding"/>
    <property type="evidence" value="ECO:0007669"/>
    <property type="project" value="UniProtKB-KW"/>
</dbReference>
<keyword evidence="4" id="KW-0460">Magnesium</keyword>
<accession>A0A415PR22</accession>
<evidence type="ECO:0000256" key="4">
    <source>
        <dbReference type="ARBA" id="ARBA00022842"/>
    </source>
</evidence>
<proteinExistence type="predicted"/>
<dbReference type="AlphaFoldDB" id="A0A415PR22"/>
<dbReference type="InterPro" id="IPR036412">
    <property type="entry name" value="HAD-like_sf"/>
</dbReference>
<comment type="caution">
    <text evidence="5">The sequence shown here is derived from an EMBL/GenBank/DDBJ whole genome shotgun (WGS) entry which is preliminary data.</text>
</comment>
<organism evidence="5 6">
    <name type="scientific">Amedibacillus dolichus</name>
    <dbReference type="NCBI Taxonomy" id="31971"/>
    <lineage>
        <taxon>Bacteria</taxon>
        <taxon>Bacillati</taxon>
        <taxon>Bacillota</taxon>
        <taxon>Erysipelotrichia</taxon>
        <taxon>Erysipelotrichales</taxon>
        <taxon>Erysipelotrichaceae</taxon>
        <taxon>Amedibacillus</taxon>
    </lineage>
</organism>
<keyword evidence="2" id="KW-0479">Metal-binding</keyword>
<dbReference type="Gene3D" id="3.40.50.1000">
    <property type="entry name" value="HAD superfamily/HAD-like"/>
    <property type="match status" value="1"/>
</dbReference>
<evidence type="ECO:0000256" key="1">
    <source>
        <dbReference type="ARBA" id="ARBA00001946"/>
    </source>
</evidence>
<evidence type="ECO:0000313" key="5">
    <source>
        <dbReference type="EMBL" id="RHM15198.1"/>
    </source>
</evidence>
<keyword evidence="6" id="KW-1185">Reference proteome</keyword>
<dbReference type="InterPro" id="IPR023214">
    <property type="entry name" value="HAD_sf"/>
</dbReference>
<dbReference type="SFLD" id="SFLDG01129">
    <property type="entry name" value="C1.5:_HAD__Beta-PGM__Phosphata"/>
    <property type="match status" value="1"/>
</dbReference>
<sequence length="234" mass="27203">MNIIFDLDDTLYDLNLPFAKAVETVFKNQYALDIENLLIASRKYGDSIFPQLHAGEISLDEAGAYRIQKAMADYGYTISKEKAMCFQKSYRHYQDEIVISDSMRALLDWLEEKGVFLGVLTNGKTEHQQRKIKNLGLKRWISEEYMLVSQEIGYSKPHVQAFLTACQRWKLKPEDTWYIGDTYINDVEGAKRAGLHAIYFNRRHHQLPDSKYLADAVVGNEEELYCLLKNMLER</sequence>
<evidence type="ECO:0000313" key="6">
    <source>
        <dbReference type="Proteomes" id="UP000284868"/>
    </source>
</evidence>
<dbReference type="InterPro" id="IPR006549">
    <property type="entry name" value="HAD-SF_hydro_IIIA"/>
</dbReference>
<gene>
    <name evidence="5" type="ORF">DWZ83_00625</name>
</gene>
<dbReference type="PANTHER" id="PTHR46470:SF2">
    <property type="entry name" value="GLYCERALDEHYDE 3-PHOSPHATE PHOSPHATASE"/>
    <property type="match status" value="1"/>
</dbReference>
<dbReference type="RefSeq" id="WP_118365156.1">
    <property type="nucleotide sequence ID" value="NZ_QRPK01000002.1"/>
</dbReference>
<dbReference type="InterPro" id="IPR051400">
    <property type="entry name" value="HAD-like_hydrolase"/>
</dbReference>
<protein>
    <submittedName>
        <fullName evidence="5">HAD family hydrolase</fullName>
    </submittedName>
</protein>
<comment type="cofactor">
    <cofactor evidence="1">
        <name>Mg(2+)</name>
        <dbReference type="ChEBI" id="CHEBI:18420"/>
    </cofactor>
</comment>
<dbReference type="Proteomes" id="UP000284868">
    <property type="component" value="Unassembled WGS sequence"/>
</dbReference>
<dbReference type="GO" id="GO:0044281">
    <property type="term" value="P:small molecule metabolic process"/>
    <property type="evidence" value="ECO:0007669"/>
    <property type="project" value="UniProtKB-ARBA"/>
</dbReference>
<dbReference type="OrthoDB" id="25198at2"/>
<dbReference type="NCBIfam" id="TIGR01662">
    <property type="entry name" value="HAD-SF-IIIA"/>
    <property type="match status" value="1"/>
</dbReference>
<dbReference type="Pfam" id="PF13419">
    <property type="entry name" value="HAD_2"/>
    <property type="match status" value="1"/>
</dbReference>
<name>A0A415PR22_9FIRM</name>
<evidence type="ECO:0000256" key="3">
    <source>
        <dbReference type="ARBA" id="ARBA00022801"/>
    </source>
</evidence>
<dbReference type="EMBL" id="QRPK01000002">
    <property type="protein sequence ID" value="RHM15198.1"/>
    <property type="molecule type" value="Genomic_DNA"/>
</dbReference>
<dbReference type="SFLD" id="SFLDS00003">
    <property type="entry name" value="Haloacid_Dehalogenase"/>
    <property type="match status" value="1"/>
</dbReference>
<reference evidence="5 6" key="1">
    <citation type="submission" date="2018-08" db="EMBL/GenBank/DDBJ databases">
        <title>A genome reference for cultivated species of the human gut microbiota.</title>
        <authorList>
            <person name="Zou Y."/>
            <person name="Xue W."/>
            <person name="Luo G."/>
        </authorList>
    </citation>
    <scope>NUCLEOTIDE SEQUENCE [LARGE SCALE GENOMIC DNA]</scope>
    <source>
        <strain evidence="5 6">AF35-6BH</strain>
    </source>
</reference>
<dbReference type="InterPro" id="IPR041492">
    <property type="entry name" value="HAD_2"/>
</dbReference>
<dbReference type="InterPro" id="IPR006439">
    <property type="entry name" value="HAD-SF_hydro_IA"/>
</dbReference>
<evidence type="ECO:0000256" key="2">
    <source>
        <dbReference type="ARBA" id="ARBA00022723"/>
    </source>
</evidence>
<dbReference type="PANTHER" id="PTHR46470">
    <property type="entry name" value="N-ACYLNEURAMINATE-9-PHOSPHATASE"/>
    <property type="match status" value="1"/>
</dbReference>
<dbReference type="SUPFAM" id="SSF56784">
    <property type="entry name" value="HAD-like"/>
    <property type="match status" value="1"/>
</dbReference>
<dbReference type="InterPro" id="IPR023198">
    <property type="entry name" value="PGP-like_dom2"/>
</dbReference>
<dbReference type="NCBIfam" id="TIGR01549">
    <property type="entry name" value="HAD-SF-IA-v1"/>
    <property type="match status" value="1"/>
</dbReference>
<dbReference type="GO" id="GO:0016791">
    <property type="term" value="F:phosphatase activity"/>
    <property type="evidence" value="ECO:0007669"/>
    <property type="project" value="TreeGrafter"/>
</dbReference>
<dbReference type="Gene3D" id="1.10.150.240">
    <property type="entry name" value="Putative phosphatase, domain 2"/>
    <property type="match status" value="1"/>
</dbReference>